<evidence type="ECO:0000256" key="1">
    <source>
        <dbReference type="ARBA" id="ARBA00008760"/>
    </source>
</evidence>
<evidence type="ECO:0000313" key="7">
    <source>
        <dbReference type="Proteomes" id="UP000248795"/>
    </source>
</evidence>
<dbReference type="InterPro" id="IPR026569">
    <property type="entry name" value="Ribosomal_bL28"/>
</dbReference>
<comment type="similarity">
    <text evidence="1 5">Belongs to the bacterial ribosomal protein bL28 family.</text>
</comment>
<evidence type="ECO:0000256" key="2">
    <source>
        <dbReference type="ARBA" id="ARBA00022980"/>
    </source>
</evidence>
<dbReference type="EMBL" id="QKVK01000001">
    <property type="protein sequence ID" value="PZF78908.1"/>
    <property type="molecule type" value="Genomic_DNA"/>
</dbReference>
<dbReference type="HAMAP" id="MF_00373">
    <property type="entry name" value="Ribosomal_bL28"/>
    <property type="match status" value="1"/>
</dbReference>
<keyword evidence="7" id="KW-1185">Reference proteome</keyword>
<proteinExistence type="inferred from homology"/>
<evidence type="ECO:0000256" key="3">
    <source>
        <dbReference type="ARBA" id="ARBA00023274"/>
    </source>
</evidence>
<dbReference type="PANTHER" id="PTHR13528">
    <property type="entry name" value="39S RIBOSOMAL PROTEIN L28, MITOCHONDRIAL"/>
    <property type="match status" value="1"/>
</dbReference>
<dbReference type="GO" id="GO:0006412">
    <property type="term" value="P:translation"/>
    <property type="evidence" value="ECO:0007669"/>
    <property type="project" value="UniProtKB-UniRule"/>
</dbReference>
<organism evidence="6 7">
    <name type="scientific">Aestuariivirga litoralis</name>
    <dbReference type="NCBI Taxonomy" id="2650924"/>
    <lineage>
        <taxon>Bacteria</taxon>
        <taxon>Pseudomonadati</taxon>
        <taxon>Pseudomonadota</taxon>
        <taxon>Alphaproteobacteria</taxon>
        <taxon>Hyphomicrobiales</taxon>
        <taxon>Aestuariivirgaceae</taxon>
        <taxon>Aestuariivirga</taxon>
    </lineage>
</organism>
<dbReference type="GO" id="GO:0003735">
    <property type="term" value="F:structural constituent of ribosome"/>
    <property type="evidence" value="ECO:0007669"/>
    <property type="project" value="InterPro"/>
</dbReference>
<dbReference type="PANTHER" id="PTHR13528:SF2">
    <property type="entry name" value="LARGE RIBOSOMAL SUBUNIT PROTEIN BL28M"/>
    <property type="match status" value="1"/>
</dbReference>
<protein>
    <recommendedName>
        <fullName evidence="4 5">Large ribosomal subunit protein bL28</fullName>
    </recommendedName>
</protein>
<dbReference type="Proteomes" id="UP000248795">
    <property type="component" value="Unassembled WGS sequence"/>
</dbReference>
<sequence length="98" mass="10633">MARRCELTGKNALVGNKVSHANNKTKTRFMPNLCDVSLMSDAMGLTYRLRISAIALKSVEHVGGLDAFLMKADSAKLSDKALRLKRSIAKKLEAAKAA</sequence>
<gene>
    <name evidence="5" type="primary">rpmB</name>
    <name evidence="6" type="ORF">DK847_03730</name>
</gene>
<dbReference type="InterPro" id="IPR034704">
    <property type="entry name" value="Ribosomal_bL28/bL31-like_sf"/>
</dbReference>
<dbReference type="InterPro" id="IPR001383">
    <property type="entry name" value="Ribosomal_bL28_bact-type"/>
</dbReference>
<dbReference type="Pfam" id="PF00830">
    <property type="entry name" value="Ribosomal_L28"/>
    <property type="match status" value="1"/>
</dbReference>
<dbReference type="Gene3D" id="2.30.170.40">
    <property type="entry name" value="Ribosomal protein L28/L24"/>
    <property type="match status" value="1"/>
</dbReference>
<dbReference type="RefSeq" id="WP_111196237.1">
    <property type="nucleotide sequence ID" value="NZ_QKVK01000001.1"/>
</dbReference>
<evidence type="ECO:0000313" key="6">
    <source>
        <dbReference type="EMBL" id="PZF78908.1"/>
    </source>
</evidence>
<evidence type="ECO:0000256" key="5">
    <source>
        <dbReference type="HAMAP-Rule" id="MF_00373"/>
    </source>
</evidence>
<accession>A0A2W2BFA8</accession>
<dbReference type="NCBIfam" id="TIGR00009">
    <property type="entry name" value="L28"/>
    <property type="match status" value="1"/>
</dbReference>
<keyword evidence="2 5" id="KW-0689">Ribosomal protein</keyword>
<reference evidence="7" key="1">
    <citation type="submission" date="2018-06" db="EMBL/GenBank/DDBJ databases">
        <title>Aestuariibacter litoralis strain KCTC 52945T.</title>
        <authorList>
            <person name="Li X."/>
            <person name="Salam N."/>
            <person name="Li J.-L."/>
            <person name="Chen Y.-M."/>
            <person name="Yang Z.-W."/>
            <person name="Zhang L.-Y."/>
            <person name="Han M.-X."/>
            <person name="Xiao M."/>
            <person name="Li W.-J."/>
        </authorList>
    </citation>
    <scope>NUCLEOTIDE SEQUENCE [LARGE SCALE GENOMIC DNA]</scope>
    <source>
        <strain evidence="7">KCTC 52945</strain>
    </source>
</reference>
<dbReference type="SUPFAM" id="SSF143800">
    <property type="entry name" value="L28p-like"/>
    <property type="match status" value="1"/>
</dbReference>
<name>A0A2W2BFA8_9HYPH</name>
<dbReference type="InterPro" id="IPR037147">
    <property type="entry name" value="Ribosomal_bL28_sf"/>
</dbReference>
<dbReference type="AlphaFoldDB" id="A0A2W2BFA8"/>
<comment type="caution">
    <text evidence="6">The sequence shown here is derived from an EMBL/GenBank/DDBJ whole genome shotgun (WGS) entry which is preliminary data.</text>
</comment>
<dbReference type="GO" id="GO:0022625">
    <property type="term" value="C:cytosolic large ribosomal subunit"/>
    <property type="evidence" value="ECO:0007669"/>
    <property type="project" value="TreeGrafter"/>
</dbReference>
<keyword evidence="3 5" id="KW-0687">Ribonucleoprotein</keyword>
<evidence type="ECO:0000256" key="4">
    <source>
        <dbReference type="ARBA" id="ARBA00035174"/>
    </source>
</evidence>